<evidence type="ECO:0000259" key="2">
    <source>
        <dbReference type="Pfam" id="PF02470"/>
    </source>
</evidence>
<dbReference type="PANTHER" id="PTHR36698:SF2">
    <property type="entry name" value="MCE_MLAD DOMAIN-CONTAINING PROTEIN"/>
    <property type="match status" value="1"/>
</dbReference>
<dbReference type="InterPro" id="IPR003399">
    <property type="entry name" value="Mce/MlaD"/>
</dbReference>
<dbReference type="OrthoDB" id="9808689at2"/>
<feature type="domain" description="Mce/MlaD" evidence="2">
    <location>
        <begin position="46"/>
        <end position="114"/>
    </location>
</feature>
<name>A0A1Y5SE62_9PROT</name>
<proteinExistence type="predicted"/>
<protein>
    <submittedName>
        <fullName evidence="3">Mce related protein</fullName>
    </submittedName>
</protein>
<keyword evidence="4" id="KW-1185">Reference proteome</keyword>
<feature type="transmembrane region" description="Helical" evidence="1">
    <location>
        <begin position="7"/>
        <end position="29"/>
    </location>
</feature>
<reference evidence="3 4" key="1">
    <citation type="submission" date="2017-03" db="EMBL/GenBank/DDBJ databases">
        <authorList>
            <person name="Afonso C.L."/>
            <person name="Miller P.J."/>
            <person name="Scott M.A."/>
            <person name="Spackman E."/>
            <person name="Goraichik I."/>
            <person name="Dimitrov K.M."/>
            <person name="Suarez D.L."/>
            <person name="Swayne D.E."/>
        </authorList>
    </citation>
    <scope>NUCLEOTIDE SEQUENCE [LARGE SCALE GENOMIC DNA]</scope>
    <source>
        <strain evidence="3 4">CECT 7691</strain>
    </source>
</reference>
<organism evidence="3 4">
    <name type="scientific">Oceanibacterium hippocampi</name>
    <dbReference type="NCBI Taxonomy" id="745714"/>
    <lineage>
        <taxon>Bacteria</taxon>
        <taxon>Pseudomonadati</taxon>
        <taxon>Pseudomonadota</taxon>
        <taxon>Alphaproteobacteria</taxon>
        <taxon>Sneathiellales</taxon>
        <taxon>Sneathiellaceae</taxon>
        <taxon>Oceanibacterium</taxon>
    </lineage>
</organism>
<evidence type="ECO:0000313" key="4">
    <source>
        <dbReference type="Proteomes" id="UP000193200"/>
    </source>
</evidence>
<dbReference type="PANTHER" id="PTHR36698">
    <property type="entry name" value="BLL5892 PROTEIN"/>
    <property type="match status" value="1"/>
</dbReference>
<evidence type="ECO:0000256" key="1">
    <source>
        <dbReference type="SAM" id="Phobius"/>
    </source>
</evidence>
<gene>
    <name evidence="3" type="ORF">OCH7691_01545</name>
</gene>
<keyword evidence="1" id="KW-0472">Membrane</keyword>
<sequence length="335" mass="36373">METKASHVLIGGFVLLFVAGIFGFTLWAAKIEIDQEFVYYDIPLTGSVNGLKIGSDVRYRGITIGSVQDIQIDPDDPSRVLVLAELRSDFPIREGDAATLQMQGITGVAVINIDGARAGNPPIEPPSGKKRAVIPSKPSQLERLFQSAPDLISGGVELVDRVSQLVDENNRQAITEIIVNIRDLTGAVSERREQIGNILDQFEASGADVSETLANLREASGKVSTIIDQLDETLVLARGAITGVDGVVRNDAAKALGEFRATMVGAQKTLATFDAMLAENREPIHDFTSDGLSEFTRFVEEARQLVASLERVSERIESDPARFLFGTQESEFRAE</sequence>
<dbReference type="InParanoid" id="A0A1Y5SE62"/>
<dbReference type="RefSeq" id="WP_085882751.1">
    <property type="nucleotide sequence ID" value="NZ_FWFR01000001.1"/>
</dbReference>
<dbReference type="Proteomes" id="UP000193200">
    <property type="component" value="Unassembled WGS sequence"/>
</dbReference>
<keyword evidence="1" id="KW-0812">Transmembrane</keyword>
<dbReference type="Pfam" id="PF02470">
    <property type="entry name" value="MlaD"/>
    <property type="match status" value="1"/>
</dbReference>
<accession>A0A1Y5SE62</accession>
<evidence type="ECO:0000313" key="3">
    <source>
        <dbReference type="EMBL" id="SLN37586.1"/>
    </source>
</evidence>
<dbReference type="AlphaFoldDB" id="A0A1Y5SE62"/>
<keyword evidence="1" id="KW-1133">Transmembrane helix</keyword>
<dbReference type="EMBL" id="FWFR01000001">
    <property type="protein sequence ID" value="SLN37586.1"/>
    <property type="molecule type" value="Genomic_DNA"/>
</dbReference>